<gene>
    <name evidence="2" type="ordered locus">SCATT_40930</name>
</gene>
<accession>G8WXF4</accession>
<dbReference type="PATRIC" id="fig|1003195.29.peg.4091"/>
<feature type="region of interest" description="Disordered" evidence="1">
    <location>
        <begin position="1"/>
        <end position="24"/>
    </location>
</feature>
<dbReference type="Proteomes" id="UP000007842">
    <property type="component" value="Chromosome"/>
</dbReference>
<name>G8WXF4_STREN</name>
<reference evidence="3" key="1">
    <citation type="submission" date="2011-12" db="EMBL/GenBank/DDBJ databases">
        <title>Complete genome sequence of Streptomyces cattleya strain DSM 46488.</title>
        <authorList>
            <person name="Ou H.-Y."/>
            <person name="Li P."/>
            <person name="Zhao C."/>
            <person name="O'Hagan D."/>
            <person name="Deng Z."/>
        </authorList>
    </citation>
    <scope>NUCLEOTIDE SEQUENCE [LARGE SCALE GENOMIC DNA]</scope>
    <source>
        <strain evidence="3">ATCC 35852 / DSM 46488 / JCM 4925 / NBRC 14057 / NRRL 8057</strain>
    </source>
</reference>
<protein>
    <submittedName>
        <fullName evidence="2">Uncharacterized protein</fullName>
    </submittedName>
</protein>
<proteinExistence type="predicted"/>
<dbReference type="KEGG" id="scy:SCATT_40930"/>
<sequence length="51" mass="5239">MSDSRGFPEQGLPAVTTALGPGDTGAQIAIPSLDGTHRVRLLGVYGPCTRT</sequence>
<evidence type="ECO:0000313" key="3">
    <source>
        <dbReference type="Proteomes" id="UP000007842"/>
    </source>
</evidence>
<evidence type="ECO:0000256" key="1">
    <source>
        <dbReference type="SAM" id="MobiDB-lite"/>
    </source>
</evidence>
<dbReference type="EMBL" id="CP003219">
    <property type="protein sequence ID" value="AEW96464.1"/>
    <property type="molecule type" value="Genomic_DNA"/>
</dbReference>
<organism evidence="2 3">
    <name type="scientific">Streptantibioticus cattleyicolor (strain ATCC 35852 / DSM 46488 / JCM 4925 / NBRC 14057 / NRRL 8057)</name>
    <name type="common">Streptomyces cattleya</name>
    <dbReference type="NCBI Taxonomy" id="1003195"/>
    <lineage>
        <taxon>Bacteria</taxon>
        <taxon>Bacillati</taxon>
        <taxon>Actinomycetota</taxon>
        <taxon>Actinomycetes</taxon>
        <taxon>Kitasatosporales</taxon>
        <taxon>Streptomycetaceae</taxon>
        <taxon>Streptantibioticus</taxon>
    </lineage>
</organism>
<keyword evidence="3" id="KW-1185">Reference proteome</keyword>
<evidence type="ECO:0000313" key="2">
    <source>
        <dbReference type="EMBL" id="AEW96464.1"/>
    </source>
</evidence>
<dbReference type="AlphaFoldDB" id="G8WXF4"/>
<dbReference type="HOGENOM" id="CLU_3104207_0_0_11"/>
<dbReference type="STRING" id="1003195.SCATT_40930"/>